<sequence>MPTALNWFSFLCILFFHLSILGQESRDVNSNGFRFSGTIGLNTNGISPVPAFSLGQPAIMGFFSLRKNRFSFDPEIAYSTNGTPWFFSSCFRYRIFGKRNFGIKVAANWSISHSYPEVIENGISKTITKGQRYLVLEFAPTYKFTEKFSLGSAVFVGRGLDKGSVKQMHFISVVANITKLRLSGKLYYSLYPQVFYLNLDGDEDSFFVSGVAGIGHKKIPLFLSTQMNQSLVTSISPDPGFSWNVGLSYSF</sequence>
<proteinExistence type="predicted"/>
<keyword evidence="2" id="KW-1185">Reference proteome</keyword>
<dbReference type="RefSeq" id="WP_314013188.1">
    <property type="nucleotide sequence ID" value="NZ_JAVTTP010000001.1"/>
</dbReference>
<name>A0ABU3L2U1_9FLAO</name>
<reference evidence="1 2" key="1">
    <citation type="submission" date="2023-09" db="EMBL/GenBank/DDBJ databases">
        <title>Novel taxa isolated from Blanes Bay.</title>
        <authorList>
            <person name="Rey-Velasco X."/>
            <person name="Lucena T."/>
        </authorList>
    </citation>
    <scope>NUCLEOTIDE SEQUENCE [LARGE SCALE GENOMIC DNA]</scope>
    <source>
        <strain evidence="1 2">S334</strain>
    </source>
</reference>
<organism evidence="1 2">
    <name type="scientific">Pricia mediterranea</name>
    <dbReference type="NCBI Taxonomy" id="3076079"/>
    <lineage>
        <taxon>Bacteria</taxon>
        <taxon>Pseudomonadati</taxon>
        <taxon>Bacteroidota</taxon>
        <taxon>Flavobacteriia</taxon>
        <taxon>Flavobacteriales</taxon>
        <taxon>Flavobacteriaceae</taxon>
        <taxon>Pricia</taxon>
    </lineage>
</organism>
<comment type="caution">
    <text evidence="1">The sequence shown here is derived from an EMBL/GenBank/DDBJ whole genome shotgun (WGS) entry which is preliminary data.</text>
</comment>
<evidence type="ECO:0000313" key="1">
    <source>
        <dbReference type="EMBL" id="MDT7828059.1"/>
    </source>
</evidence>
<evidence type="ECO:0000313" key="2">
    <source>
        <dbReference type="Proteomes" id="UP001250656"/>
    </source>
</evidence>
<protein>
    <recommendedName>
        <fullName evidence="3">Outer membrane protein beta-barrel domain-containing protein</fullName>
    </recommendedName>
</protein>
<dbReference type="EMBL" id="JAVTTP010000001">
    <property type="protein sequence ID" value="MDT7828059.1"/>
    <property type="molecule type" value="Genomic_DNA"/>
</dbReference>
<evidence type="ECO:0008006" key="3">
    <source>
        <dbReference type="Google" id="ProtNLM"/>
    </source>
</evidence>
<gene>
    <name evidence="1" type="ORF">RQM65_05200</name>
</gene>
<accession>A0ABU3L2U1</accession>
<dbReference type="Proteomes" id="UP001250656">
    <property type="component" value="Unassembled WGS sequence"/>
</dbReference>